<dbReference type="PRINTS" id="PR00320">
    <property type="entry name" value="GPROTEINBRPT"/>
</dbReference>
<dbReference type="EMBL" id="JARKIE010000001">
    <property type="protein sequence ID" value="KAJ7710378.1"/>
    <property type="molecule type" value="Genomic_DNA"/>
</dbReference>
<dbReference type="Pfam" id="PF24883">
    <property type="entry name" value="NPHP3_N"/>
    <property type="match status" value="1"/>
</dbReference>
<dbReference type="PROSITE" id="PS50294">
    <property type="entry name" value="WD_REPEATS_REGION"/>
    <property type="match status" value="2"/>
</dbReference>
<feature type="domain" description="Nephrocystin 3-like N-terminal" evidence="4">
    <location>
        <begin position="62"/>
        <end position="217"/>
    </location>
</feature>
<dbReference type="Gene3D" id="2.130.10.10">
    <property type="entry name" value="YVTN repeat-like/Quinoprotein amine dehydrogenase"/>
    <property type="match status" value="1"/>
</dbReference>
<dbReference type="SUPFAM" id="SSF52540">
    <property type="entry name" value="P-loop containing nucleoside triphosphate hydrolases"/>
    <property type="match status" value="1"/>
</dbReference>
<dbReference type="InterPro" id="IPR019775">
    <property type="entry name" value="WD40_repeat_CS"/>
</dbReference>
<feature type="repeat" description="WD" evidence="3">
    <location>
        <begin position="732"/>
        <end position="772"/>
    </location>
</feature>
<dbReference type="PANTHER" id="PTHR19848">
    <property type="entry name" value="WD40 REPEAT PROTEIN"/>
    <property type="match status" value="1"/>
</dbReference>
<feature type="repeat" description="WD" evidence="3">
    <location>
        <begin position="602"/>
        <end position="643"/>
    </location>
</feature>
<evidence type="ECO:0000256" key="1">
    <source>
        <dbReference type="ARBA" id="ARBA00022574"/>
    </source>
</evidence>
<name>A0AAD7H2X0_MYCRO</name>
<dbReference type="InterPro" id="IPR056884">
    <property type="entry name" value="NPHP3-like_N"/>
</dbReference>
<evidence type="ECO:0000313" key="6">
    <source>
        <dbReference type="Proteomes" id="UP001221757"/>
    </source>
</evidence>
<dbReference type="CDD" id="cd00200">
    <property type="entry name" value="WD40"/>
    <property type="match status" value="1"/>
</dbReference>
<protein>
    <recommendedName>
        <fullName evidence="4">Nephrocystin 3-like N-terminal domain-containing protein</fullName>
    </recommendedName>
</protein>
<dbReference type="PROSITE" id="PS50082">
    <property type="entry name" value="WD_REPEATS_2"/>
    <property type="match status" value="4"/>
</dbReference>
<reference evidence="5" key="1">
    <citation type="submission" date="2023-03" db="EMBL/GenBank/DDBJ databases">
        <title>Massive genome expansion in bonnet fungi (Mycena s.s.) driven by repeated elements and novel gene families across ecological guilds.</title>
        <authorList>
            <consortium name="Lawrence Berkeley National Laboratory"/>
            <person name="Harder C.B."/>
            <person name="Miyauchi S."/>
            <person name="Viragh M."/>
            <person name="Kuo A."/>
            <person name="Thoen E."/>
            <person name="Andreopoulos B."/>
            <person name="Lu D."/>
            <person name="Skrede I."/>
            <person name="Drula E."/>
            <person name="Henrissat B."/>
            <person name="Morin E."/>
            <person name="Kohler A."/>
            <person name="Barry K."/>
            <person name="LaButti K."/>
            <person name="Morin E."/>
            <person name="Salamov A."/>
            <person name="Lipzen A."/>
            <person name="Mereny Z."/>
            <person name="Hegedus B."/>
            <person name="Baldrian P."/>
            <person name="Stursova M."/>
            <person name="Weitz H."/>
            <person name="Taylor A."/>
            <person name="Grigoriev I.V."/>
            <person name="Nagy L.G."/>
            <person name="Martin F."/>
            <person name="Kauserud H."/>
        </authorList>
    </citation>
    <scope>NUCLEOTIDE SEQUENCE</scope>
    <source>
        <strain evidence="5">CBHHK067</strain>
    </source>
</reference>
<dbReference type="PROSITE" id="PS00678">
    <property type="entry name" value="WD_REPEATS_1"/>
    <property type="match status" value="2"/>
</dbReference>
<keyword evidence="1 3" id="KW-0853">WD repeat</keyword>
<sequence>MDAALNTEAKATEIKMHLVSELHNSNLLEKLSPVAGVFYDERGIQGSAECMPGTRVGVLAELMAWASDLDSPPIYLLTGMAGAGKTAIARSFARLIDAEMFLGANFFCSRATEGSSDAGRIIPSLAFHLAWHSEPYAQALISAIKMNPGTTFHLRPAEFQFTTLLLRPSQAITQQVQVPIIIIDALDECCSIDAVHAFLTALIQSNGARLKFFITSRPEPHIEKAFHPEIVARRLRLRDIDHAIVTADVTKYLSQKLHTIAEAIQAAGWPSDTDLQELVLRTGDLFIFAFTAVQYLSTKSLSRDEVQQRLHNIIYGTAPTKIQTACIDNLYGQIVDNAWAGTEPDEKATRQKALITLLCLREPLSLTSVAGLVEETPENLKTSLADFHSVLGIPASLRDPVIIFHASFPDYMTNGQRAGPNMLDVPMHHAVLALQCIKYMSLSLHQNPCHINRADSNSLISEDAVNASIPPHLKYAAPYWGTHLSLIVPGTTSQSLISELHILSTNHILHWLECLSLIGKLHLAVDCLQKAILYIAVCLLNEVRRMVPQIFKFANIYPLEVYHSALEWLPTGSAMRHIYHNNSNCVQMGLPDQWPSCEQILQPGNGLRVTLLAFTADGARVVSASENNTLRIWNINTGEREQEIIDSATGSPHIVTCISISPNGVHIASGSTDNTVKICNVQTGEIKPGLEGHSQMVNSVSFSPDGAHLVSGSDDSIVRIWDVESGEMERELVGHSGAVRSVTFSPDCVRIASGAADGIRLWNVATGETEGVFAVDSPLIFSVAFSRDGARIISRLIGSKTIIWNITSGEFENVREISIGKFISIFLRRF</sequence>
<evidence type="ECO:0000313" key="5">
    <source>
        <dbReference type="EMBL" id="KAJ7710378.1"/>
    </source>
</evidence>
<dbReference type="Pfam" id="PF00400">
    <property type="entry name" value="WD40"/>
    <property type="match status" value="4"/>
</dbReference>
<evidence type="ECO:0000256" key="3">
    <source>
        <dbReference type="PROSITE-ProRule" id="PRU00221"/>
    </source>
</evidence>
<evidence type="ECO:0000259" key="4">
    <source>
        <dbReference type="Pfam" id="PF24883"/>
    </source>
</evidence>
<dbReference type="InterPro" id="IPR036322">
    <property type="entry name" value="WD40_repeat_dom_sf"/>
</dbReference>
<keyword evidence="2" id="KW-0677">Repeat</keyword>
<gene>
    <name evidence="5" type="ORF">B0H17DRAFT_1223373</name>
</gene>
<keyword evidence="6" id="KW-1185">Reference proteome</keyword>
<accession>A0AAD7H2X0</accession>
<dbReference type="InterPro" id="IPR015943">
    <property type="entry name" value="WD40/YVTN_repeat-like_dom_sf"/>
</dbReference>
<dbReference type="InterPro" id="IPR001680">
    <property type="entry name" value="WD40_rpt"/>
</dbReference>
<dbReference type="InterPro" id="IPR027417">
    <property type="entry name" value="P-loop_NTPase"/>
</dbReference>
<proteinExistence type="predicted"/>
<feature type="repeat" description="WD" evidence="3">
    <location>
        <begin position="648"/>
        <end position="685"/>
    </location>
</feature>
<feature type="repeat" description="WD" evidence="3">
    <location>
        <begin position="690"/>
        <end position="731"/>
    </location>
</feature>
<evidence type="ECO:0000256" key="2">
    <source>
        <dbReference type="ARBA" id="ARBA00022737"/>
    </source>
</evidence>
<organism evidence="5 6">
    <name type="scientific">Mycena rosella</name>
    <name type="common">Pink bonnet</name>
    <name type="synonym">Agaricus rosellus</name>
    <dbReference type="NCBI Taxonomy" id="1033263"/>
    <lineage>
        <taxon>Eukaryota</taxon>
        <taxon>Fungi</taxon>
        <taxon>Dikarya</taxon>
        <taxon>Basidiomycota</taxon>
        <taxon>Agaricomycotina</taxon>
        <taxon>Agaricomycetes</taxon>
        <taxon>Agaricomycetidae</taxon>
        <taxon>Agaricales</taxon>
        <taxon>Marasmiineae</taxon>
        <taxon>Mycenaceae</taxon>
        <taxon>Mycena</taxon>
    </lineage>
</organism>
<dbReference type="AlphaFoldDB" id="A0AAD7H2X0"/>
<comment type="caution">
    <text evidence="5">The sequence shown here is derived from an EMBL/GenBank/DDBJ whole genome shotgun (WGS) entry which is preliminary data.</text>
</comment>
<dbReference type="SUPFAM" id="SSF50978">
    <property type="entry name" value="WD40 repeat-like"/>
    <property type="match status" value="1"/>
</dbReference>
<dbReference type="PANTHER" id="PTHR19848:SF8">
    <property type="entry name" value="F-BOX AND WD REPEAT DOMAIN CONTAINING 7"/>
    <property type="match status" value="1"/>
</dbReference>
<dbReference type="Proteomes" id="UP001221757">
    <property type="component" value="Unassembled WGS sequence"/>
</dbReference>
<dbReference type="Gene3D" id="3.40.50.300">
    <property type="entry name" value="P-loop containing nucleotide triphosphate hydrolases"/>
    <property type="match status" value="1"/>
</dbReference>
<dbReference type="SMART" id="SM00320">
    <property type="entry name" value="WD40"/>
    <property type="match status" value="5"/>
</dbReference>
<dbReference type="InterPro" id="IPR020472">
    <property type="entry name" value="WD40_PAC1"/>
</dbReference>